<accession>A0A2S9IZ02</accession>
<feature type="transmembrane region" description="Helical" evidence="9">
    <location>
        <begin position="64"/>
        <end position="85"/>
    </location>
</feature>
<dbReference type="AlphaFoldDB" id="A0A2S9IZ02"/>
<dbReference type="RefSeq" id="WP_105740057.1">
    <property type="nucleotide sequence ID" value="NZ_PVBR01000001.1"/>
</dbReference>
<dbReference type="InterPro" id="IPR047817">
    <property type="entry name" value="ABC2_TM_bact-type"/>
</dbReference>
<organism evidence="11 12">
    <name type="scientific">Phyllobacterium phragmitis</name>
    <dbReference type="NCBI Taxonomy" id="2670329"/>
    <lineage>
        <taxon>Bacteria</taxon>
        <taxon>Pseudomonadati</taxon>
        <taxon>Pseudomonadota</taxon>
        <taxon>Alphaproteobacteria</taxon>
        <taxon>Hyphomicrobiales</taxon>
        <taxon>Phyllobacteriaceae</taxon>
        <taxon>Phyllobacterium</taxon>
    </lineage>
</organism>
<sequence length="261" mass="29455">MLRSIWRYRHFILTSIRGDLRGRFARSRLGAFWFILHPLAQALIFSIVLAEVMQARMPNIDSQAAYPIYLLSGMAAWGLFSEILNRSIGIFIEQASAMKKISFPRLCLPVIIWGSALINHVLLLAAIAVIFLFFGHYPGLAWFYLIPGMLLISIMAFGIGVFLGVLNVFARDVAQFMTVFMQLWFWFTPIVYLKSVVPEKFRSLIGLNPLTPLVNLYQDALLLNQAPSWSSLWPAIVVSGVAVTLSFLVFRRASPELVDAL</sequence>
<keyword evidence="3 9" id="KW-0813">Transport</keyword>
<evidence type="ECO:0000313" key="11">
    <source>
        <dbReference type="EMBL" id="PRD45759.1"/>
    </source>
</evidence>
<comment type="caution">
    <text evidence="11">The sequence shown here is derived from an EMBL/GenBank/DDBJ whole genome shotgun (WGS) entry which is preliminary data.</text>
</comment>
<evidence type="ECO:0000256" key="7">
    <source>
        <dbReference type="ARBA" id="ARBA00023047"/>
    </source>
</evidence>
<keyword evidence="5 9" id="KW-0812">Transmembrane</keyword>
<dbReference type="GO" id="GO:0015774">
    <property type="term" value="P:polysaccharide transport"/>
    <property type="evidence" value="ECO:0007669"/>
    <property type="project" value="UniProtKB-KW"/>
</dbReference>
<keyword evidence="8 9" id="KW-0472">Membrane</keyword>
<evidence type="ECO:0000256" key="8">
    <source>
        <dbReference type="ARBA" id="ARBA00023136"/>
    </source>
</evidence>
<feature type="transmembrane region" description="Helical" evidence="9">
    <location>
        <begin position="141"/>
        <end position="166"/>
    </location>
</feature>
<comment type="subcellular location">
    <subcellularLocation>
        <location evidence="9">Cell inner membrane</location>
        <topology evidence="9">Multi-pass membrane protein</topology>
    </subcellularLocation>
    <subcellularLocation>
        <location evidence="1">Cell membrane</location>
        <topology evidence="1">Multi-pass membrane protein</topology>
    </subcellularLocation>
</comment>
<dbReference type="PANTHER" id="PTHR30413">
    <property type="entry name" value="INNER MEMBRANE TRANSPORT PERMEASE"/>
    <property type="match status" value="1"/>
</dbReference>
<feature type="transmembrane region" description="Helical" evidence="9">
    <location>
        <begin position="31"/>
        <end position="52"/>
    </location>
</feature>
<keyword evidence="6 9" id="KW-1133">Transmembrane helix</keyword>
<keyword evidence="4 9" id="KW-1003">Cell membrane</keyword>
<feature type="transmembrane region" description="Helical" evidence="9">
    <location>
        <begin position="173"/>
        <end position="193"/>
    </location>
</feature>
<dbReference type="GO" id="GO:0005886">
    <property type="term" value="C:plasma membrane"/>
    <property type="evidence" value="ECO:0007669"/>
    <property type="project" value="UniProtKB-SubCell"/>
</dbReference>
<reference evidence="11 12" key="1">
    <citation type="submission" date="2018-02" db="EMBL/GenBank/DDBJ databases">
        <title>The draft genome of Phyllobacterium sp. 1N-3.</title>
        <authorList>
            <person name="Liu L."/>
            <person name="Li L."/>
            <person name="Zhang X."/>
            <person name="Wang T."/>
            <person name="Liang L."/>
        </authorList>
    </citation>
    <scope>NUCLEOTIDE SEQUENCE [LARGE SCALE GENOMIC DNA]</scope>
    <source>
        <strain evidence="11 12">1N-3</strain>
    </source>
</reference>
<dbReference type="GO" id="GO:0140359">
    <property type="term" value="F:ABC-type transporter activity"/>
    <property type="evidence" value="ECO:0007669"/>
    <property type="project" value="InterPro"/>
</dbReference>
<evidence type="ECO:0000313" key="12">
    <source>
        <dbReference type="Proteomes" id="UP000239434"/>
    </source>
</evidence>
<proteinExistence type="inferred from homology"/>
<protein>
    <recommendedName>
        <fullName evidence="9">Transport permease protein</fullName>
    </recommendedName>
</protein>
<evidence type="ECO:0000256" key="3">
    <source>
        <dbReference type="ARBA" id="ARBA00022448"/>
    </source>
</evidence>
<dbReference type="Pfam" id="PF01061">
    <property type="entry name" value="ABC2_membrane"/>
    <property type="match status" value="1"/>
</dbReference>
<name>A0A2S9IZ02_9HYPH</name>
<evidence type="ECO:0000256" key="5">
    <source>
        <dbReference type="ARBA" id="ARBA00022692"/>
    </source>
</evidence>
<dbReference type="PROSITE" id="PS51012">
    <property type="entry name" value="ABC_TM2"/>
    <property type="match status" value="1"/>
</dbReference>
<dbReference type="GO" id="GO:0015920">
    <property type="term" value="P:lipopolysaccharide transport"/>
    <property type="evidence" value="ECO:0007669"/>
    <property type="project" value="TreeGrafter"/>
</dbReference>
<dbReference type="EMBL" id="PVBR01000001">
    <property type="protein sequence ID" value="PRD45759.1"/>
    <property type="molecule type" value="Genomic_DNA"/>
</dbReference>
<keyword evidence="12" id="KW-1185">Reference proteome</keyword>
<evidence type="ECO:0000256" key="1">
    <source>
        <dbReference type="ARBA" id="ARBA00004651"/>
    </source>
</evidence>
<evidence type="ECO:0000256" key="9">
    <source>
        <dbReference type="RuleBase" id="RU361157"/>
    </source>
</evidence>
<evidence type="ECO:0000256" key="6">
    <source>
        <dbReference type="ARBA" id="ARBA00022989"/>
    </source>
</evidence>
<dbReference type="InterPro" id="IPR013525">
    <property type="entry name" value="ABC2_TM"/>
</dbReference>
<gene>
    <name evidence="11" type="ORF">C5748_00970</name>
</gene>
<evidence type="ECO:0000256" key="4">
    <source>
        <dbReference type="ARBA" id="ARBA00022475"/>
    </source>
</evidence>
<comment type="similarity">
    <text evidence="2 9">Belongs to the ABC-2 integral membrane protein family.</text>
</comment>
<dbReference type="Proteomes" id="UP000239434">
    <property type="component" value="Unassembled WGS sequence"/>
</dbReference>
<keyword evidence="7" id="KW-0762">Sugar transport</keyword>
<feature type="transmembrane region" description="Helical" evidence="9">
    <location>
        <begin position="106"/>
        <end position="135"/>
    </location>
</feature>
<feature type="transmembrane region" description="Helical" evidence="9">
    <location>
        <begin position="231"/>
        <end position="250"/>
    </location>
</feature>
<dbReference type="PANTHER" id="PTHR30413:SF10">
    <property type="entry name" value="CAPSULE POLYSACCHARIDE EXPORT INNER-MEMBRANE PROTEIN CTRC"/>
    <property type="match status" value="1"/>
</dbReference>
<feature type="domain" description="ABC transmembrane type-2" evidence="10">
    <location>
        <begin position="29"/>
        <end position="253"/>
    </location>
</feature>
<evidence type="ECO:0000256" key="2">
    <source>
        <dbReference type="ARBA" id="ARBA00007783"/>
    </source>
</evidence>
<keyword evidence="7" id="KW-0625">Polysaccharide transport</keyword>
<evidence type="ECO:0000259" key="10">
    <source>
        <dbReference type="PROSITE" id="PS51012"/>
    </source>
</evidence>